<dbReference type="Proteomes" id="UP000313359">
    <property type="component" value="Unassembled WGS sequence"/>
</dbReference>
<reference evidence="2" key="1">
    <citation type="journal article" date="2018" name="Genome Biol. Evol.">
        <title>Genomics and development of Lentinus tigrinus, a white-rot wood-decaying mushroom with dimorphic fruiting bodies.</title>
        <authorList>
            <person name="Wu B."/>
            <person name="Xu Z."/>
            <person name="Knudson A."/>
            <person name="Carlson A."/>
            <person name="Chen N."/>
            <person name="Kovaka S."/>
            <person name="LaButti K."/>
            <person name="Lipzen A."/>
            <person name="Pennachio C."/>
            <person name="Riley R."/>
            <person name="Schakwitz W."/>
            <person name="Umezawa K."/>
            <person name="Ohm R.A."/>
            <person name="Grigoriev I.V."/>
            <person name="Nagy L.G."/>
            <person name="Gibbons J."/>
            <person name="Hibbett D."/>
        </authorList>
    </citation>
    <scope>NUCLEOTIDE SEQUENCE [LARGE SCALE GENOMIC DNA]</scope>
    <source>
        <strain evidence="2">ALCF2SS1-6</strain>
    </source>
</reference>
<dbReference type="AlphaFoldDB" id="A0A5C2RMP8"/>
<sequence length="414" mass="46263">MHLNHNCSASIANLPLSNDVSPALNCHRLSLTYAIEIRLPNPPRRLLQHAPDNTLPRYHTSAAHPIARDLANLVLVQFTAIKTKSIDSPLCFFDPVRRMLEALIGASISPRHNSICYLSESFYSDLHLLARVPDDIVVVAPRNGNQSSSGDGSNHTSLAKIAFQSLISVAGPILTSKTTTEADIAVGENINRDKDDLDAVFKQTVMRALRDLETTNQTEKPTTGDKNEMIRASLVAFWMLGNANLAIITQNLNGLWSGNEPSDDREWDEEIRFELFENTDMLLCTSLFKRDQLPTEHDRNATYQAIKALPGCEWYTSEVHARWFNYHMRLEVDKRNAAIAREQAAQAAQAAAQAAEQAVAQATAKQIELRNDVLFRMFTNLVYDPTFTDMTEWAEEFGVSFGEVSDAVAWVLYS</sequence>
<dbReference type="EMBL" id="ML122359">
    <property type="protein sequence ID" value="RPD52471.1"/>
    <property type="molecule type" value="Genomic_DNA"/>
</dbReference>
<protein>
    <submittedName>
        <fullName evidence="2">Uncharacterized protein</fullName>
    </submittedName>
</protein>
<feature type="coiled-coil region" evidence="1">
    <location>
        <begin position="337"/>
        <end position="372"/>
    </location>
</feature>
<keyword evidence="3" id="KW-1185">Reference proteome</keyword>
<evidence type="ECO:0000256" key="1">
    <source>
        <dbReference type="SAM" id="Coils"/>
    </source>
</evidence>
<accession>A0A5C2RMP8</accession>
<evidence type="ECO:0000313" key="3">
    <source>
        <dbReference type="Proteomes" id="UP000313359"/>
    </source>
</evidence>
<organism evidence="2 3">
    <name type="scientific">Lentinus tigrinus ALCF2SS1-6</name>
    <dbReference type="NCBI Taxonomy" id="1328759"/>
    <lineage>
        <taxon>Eukaryota</taxon>
        <taxon>Fungi</taxon>
        <taxon>Dikarya</taxon>
        <taxon>Basidiomycota</taxon>
        <taxon>Agaricomycotina</taxon>
        <taxon>Agaricomycetes</taxon>
        <taxon>Polyporales</taxon>
        <taxon>Polyporaceae</taxon>
        <taxon>Lentinus</taxon>
    </lineage>
</organism>
<evidence type="ECO:0000313" key="2">
    <source>
        <dbReference type="EMBL" id="RPD52471.1"/>
    </source>
</evidence>
<proteinExistence type="predicted"/>
<keyword evidence="1" id="KW-0175">Coiled coil</keyword>
<name>A0A5C2RMP8_9APHY</name>
<dbReference type="STRING" id="1328759.A0A5C2RMP8"/>
<gene>
    <name evidence="2" type="ORF">L227DRAFT_617793</name>
</gene>